<name>A0ABR2UHC0_9PEZI</name>
<evidence type="ECO:0000313" key="4">
    <source>
        <dbReference type="EMBL" id="KAK9413941.1"/>
    </source>
</evidence>
<feature type="coiled-coil region" evidence="1">
    <location>
        <begin position="24"/>
        <end position="58"/>
    </location>
</feature>
<organism evidence="4 5">
    <name type="scientific">Seiridium unicorne</name>
    <dbReference type="NCBI Taxonomy" id="138068"/>
    <lineage>
        <taxon>Eukaryota</taxon>
        <taxon>Fungi</taxon>
        <taxon>Dikarya</taxon>
        <taxon>Ascomycota</taxon>
        <taxon>Pezizomycotina</taxon>
        <taxon>Sordariomycetes</taxon>
        <taxon>Xylariomycetidae</taxon>
        <taxon>Amphisphaeriales</taxon>
        <taxon>Sporocadaceae</taxon>
        <taxon>Seiridium</taxon>
    </lineage>
</organism>
<dbReference type="Pfam" id="PF00620">
    <property type="entry name" value="RhoGAP"/>
    <property type="match status" value="1"/>
</dbReference>
<proteinExistence type="predicted"/>
<comment type="caution">
    <text evidence="4">The sequence shown here is derived from an EMBL/GenBank/DDBJ whole genome shotgun (WGS) entry which is preliminary data.</text>
</comment>
<evidence type="ECO:0000259" key="3">
    <source>
        <dbReference type="PROSITE" id="PS50238"/>
    </source>
</evidence>
<dbReference type="Proteomes" id="UP001408356">
    <property type="component" value="Unassembled WGS sequence"/>
</dbReference>
<accession>A0ABR2UHC0</accession>
<feature type="compositionally biased region" description="Low complexity" evidence="2">
    <location>
        <begin position="257"/>
        <end position="272"/>
    </location>
</feature>
<keyword evidence="1" id="KW-0175">Coiled coil</keyword>
<dbReference type="SUPFAM" id="SSF48350">
    <property type="entry name" value="GTPase activation domain, GAP"/>
    <property type="match status" value="1"/>
</dbReference>
<dbReference type="PANTHER" id="PTHR45808">
    <property type="entry name" value="RHO GTPASE-ACTIVATING PROTEIN 68F"/>
    <property type="match status" value="1"/>
</dbReference>
<dbReference type="InterPro" id="IPR008936">
    <property type="entry name" value="Rho_GTPase_activation_prot"/>
</dbReference>
<gene>
    <name evidence="4" type="ORF">SUNI508_11517</name>
</gene>
<evidence type="ECO:0000256" key="1">
    <source>
        <dbReference type="SAM" id="Coils"/>
    </source>
</evidence>
<feature type="region of interest" description="Disordered" evidence="2">
    <location>
        <begin position="246"/>
        <end position="272"/>
    </location>
</feature>
<protein>
    <recommendedName>
        <fullName evidence="3">Rho-GAP domain-containing protein</fullName>
    </recommendedName>
</protein>
<dbReference type="Gene3D" id="1.10.555.10">
    <property type="entry name" value="Rho GTPase activation protein"/>
    <property type="match status" value="1"/>
</dbReference>
<dbReference type="SMART" id="SM00324">
    <property type="entry name" value="RhoGAP"/>
    <property type="match status" value="1"/>
</dbReference>
<reference evidence="4 5" key="1">
    <citation type="journal article" date="2024" name="J. Plant Pathol.">
        <title>Sequence and assembly of the genome of Seiridium unicorne, isolate CBS 538.82, causal agent of cypress canker disease.</title>
        <authorList>
            <person name="Scali E."/>
            <person name="Rocca G.D."/>
            <person name="Danti R."/>
            <person name="Garbelotto M."/>
            <person name="Barberini S."/>
            <person name="Baroncelli R."/>
            <person name="Emiliani G."/>
        </authorList>
    </citation>
    <scope>NUCLEOTIDE SEQUENCE [LARGE SCALE GENOMIC DNA]</scope>
    <source>
        <strain evidence="4 5">BM-138-508</strain>
    </source>
</reference>
<evidence type="ECO:0000256" key="2">
    <source>
        <dbReference type="SAM" id="MobiDB-lite"/>
    </source>
</evidence>
<dbReference type="PANTHER" id="PTHR45808:SF2">
    <property type="entry name" value="RHO GTPASE-ACTIVATING PROTEIN 68F"/>
    <property type="match status" value="1"/>
</dbReference>
<evidence type="ECO:0000313" key="5">
    <source>
        <dbReference type="Proteomes" id="UP001408356"/>
    </source>
</evidence>
<keyword evidence="5" id="KW-1185">Reference proteome</keyword>
<dbReference type="InterPro" id="IPR000198">
    <property type="entry name" value="RhoGAP_dom"/>
</dbReference>
<sequence length="650" mass="71543">MGGSSITTDCIELGNTISRASLVLNEFVREVREARADLDAVSRELHSLQSVLDLLKDDAGALPSRVATETPALLQQCNRVVSELDANLLALDGSALTRPQKRSQWISVGKRQIAELMPTIEAHRTMLGLALDLVGVTHGRELHDSSEQGDQDDTENEERLAEVRNGAIRIAGEMNVAQEKWSDLFDPTSVYYRLSTHLMALKIYANSLIHDKDMEDGAFLGEGQAFGSYLGDSPDSAIEVNDESSFHAFEPPRTPPEAESSALSPDSPALSPRTASQYLEDVHELMDEMIGAPSRAPTPPPKDLKRLMAQRNTMVSPFEPVATEPENLYGVVTEITSQGRKPSSLLPPSRGRFGRFIGHMKNALSEAPTVASSSSSSSEVRPMTPIMQASLVRRGSRRLSTSIRRLPLWNTELEEPEGPVSPGSNAIFGVSLSKSMQAARSTAKTHHNGSGSSRREFPLCMHKCVNFLQAEGIEAPEIFAEPGDGYRVQKLKDSFSKPPNYGEDINWDNYGVYDAADIVLLFLSQLPRPLISESIAKRWISLSKQATLSGSHGTRLDQCIDFWEESLGGLRGPARSLFKLLLNLWSSIADAAEKNDMTAERLASVVLKPLMHTSSEKYSTDFMLALAFLIRKRSEYTMMLNEGRKSRAAW</sequence>
<dbReference type="PROSITE" id="PS50238">
    <property type="entry name" value="RHOGAP"/>
    <property type="match status" value="1"/>
</dbReference>
<dbReference type="EMBL" id="JARVKF010000432">
    <property type="protein sequence ID" value="KAK9413941.1"/>
    <property type="molecule type" value="Genomic_DNA"/>
</dbReference>
<feature type="domain" description="Rho-GAP" evidence="3">
    <location>
        <begin position="430"/>
        <end position="637"/>
    </location>
</feature>